<dbReference type="Proteomes" id="UP000766595">
    <property type="component" value="Unassembled WGS sequence"/>
</dbReference>
<protein>
    <submittedName>
        <fullName evidence="1">Uncharacterized protein</fullName>
    </submittedName>
</protein>
<evidence type="ECO:0000313" key="2">
    <source>
        <dbReference type="Proteomes" id="UP000766595"/>
    </source>
</evidence>
<evidence type="ECO:0000313" key="1">
    <source>
        <dbReference type="EMBL" id="MBT9292688.1"/>
    </source>
</evidence>
<comment type="caution">
    <text evidence="1">The sequence shown here is derived from an EMBL/GenBank/DDBJ whole genome shotgun (WGS) entry which is preliminary data.</text>
</comment>
<dbReference type="AlphaFoldDB" id="A0A947D954"/>
<proteinExistence type="predicted"/>
<keyword evidence="2" id="KW-1185">Reference proteome</keyword>
<sequence>MNTMIETFNAHLRSRVGRIHDRLDALGARTDTRTEDVEAAIRTQIEVIESEAQHAKGALTAARATVKAWVRDAQTTVTEWKTQDDRARLDDRAERAAQLAEATLVIAVAAVERAERTMLKAWLAEADAQSWNRPKAA</sequence>
<dbReference type="RefSeq" id="WP_261971184.1">
    <property type="nucleotide sequence ID" value="NZ_JAHHZF010000014.1"/>
</dbReference>
<name>A0A947D954_9HYPH</name>
<reference evidence="1 2" key="1">
    <citation type="submission" date="2021-06" db="EMBL/GenBank/DDBJ databases">
        <authorList>
            <person name="Grouzdev D.S."/>
            <person name="Koziaeva V."/>
        </authorList>
    </citation>
    <scope>NUCLEOTIDE SEQUENCE [LARGE SCALE GENOMIC DNA]</scope>
    <source>
        <strain evidence="1 2">22</strain>
    </source>
</reference>
<accession>A0A947D954</accession>
<gene>
    <name evidence="1" type="ORF">KL771_24725</name>
</gene>
<organism evidence="1 2">
    <name type="scientific">Prosthecodimorpha staleyi</name>
    <dbReference type="NCBI Taxonomy" id="2840188"/>
    <lineage>
        <taxon>Bacteria</taxon>
        <taxon>Pseudomonadati</taxon>
        <taxon>Pseudomonadota</taxon>
        <taxon>Alphaproteobacteria</taxon>
        <taxon>Hyphomicrobiales</taxon>
        <taxon>Ancalomicrobiaceae</taxon>
        <taxon>Prosthecodimorpha</taxon>
    </lineage>
</organism>
<dbReference type="EMBL" id="JAHHZF010000014">
    <property type="protein sequence ID" value="MBT9292688.1"/>
    <property type="molecule type" value="Genomic_DNA"/>
</dbReference>